<dbReference type="InterPro" id="IPR036650">
    <property type="entry name" value="CAT_RNA-bd_dom_sf"/>
</dbReference>
<evidence type="ECO:0000259" key="2">
    <source>
        <dbReference type="PROSITE" id="PS51372"/>
    </source>
</evidence>
<organism evidence="3 4">
    <name type="scientific">Trichococcus patagoniensis</name>
    <dbReference type="NCBI Taxonomy" id="382641"/>
    <lineage>
        <taxon>Bacteria</taxon>
        <taxon>Bacillati</taxon>
        <taxon>Bacillota</taxon>
        <taxon>Bacilli</taxon>
        <taxon>Lactobacillales</taxon>
        <taxon>Carnobacteriaceae</taxon>
        <taxon>Trichococcus</taxon>
    </lineage>
</organism>
<keyword evidence="4" id="KW-1185">Reference proteome</keyword>
<evidence type="ECO:0000256" key="1">
    <source>
        <dbReference type="ARBA" id="ARBA00022737"/>
    </source>
</evidence>
<dbReference type="EMBL" id="QAOM01000004">
    <property type="protein sequence ID" value="PTQ85457.1"/>
    <property type="molecule type" value="Genomic_DNA"/>
</dbReference>
<feature type="domain" description="PRD" evidence="2">
    <location>
        <begin position="168"/>
        <end position="273"/>
    </location>
</feature>
<keyword evidence="1" id="KW-0677">Repeat</keyword>
<dbReference type="SUPFAM" id="SSF50151">
    <property type="entry name" value="SacY-like RNA-binding domain"/>
    <property type="match status" value="1"/>
</dbReference>
<dbReference type="InterPro" id="IPR050661">
    <property type="entry name" value="BglG_antiterminators"/>
</dbReference>
<dbReference type="Pfam" id="PF03123">
    <property type="entry name" value="CAT_RBD"/>
    <property type="match status" value="1"/>
</dbReference>
<name>A0A2T5INR0_9LACT</name>
<dbReference type="SMART" id="SM01061">
    <property type="entry name" value="CAT_RBD"/>
    <property type="match status" value="1"/>
</dbReference>
<evidence type="ECO:0000313" key="4">
    <source>
        <dbReference type="Proteomes" id="UP000244161"/>
    </source>
</evidence>
<dbReference type="GO" id="GO:0003723">
    <property type="term" value="F:RNA binding"/>
    <property type="evidence" value="ECO:0007669"/>
    <property type="project" value="InterPro"/>
</dbReference>
<dbReference type="PANTHER" id="PTHR30185">
    <property type="entry name" value="CRYPTIC BETA-GLUCOSIDE BGL OPERON ANTITERMINATOR"/>
    <property type="match status" value="1"/>
</dbReference>
<dbReference type="Pfam" id="PF00874">
    <property type="entry name" value="PRD"/>
    <property type="match status" value="2"/>
</dbReference>
<sequence>MRFRKVLNNNAVLAVDNDGKEYVIFSRGIAFDLKKDQEIPEERIDRIFFSGEKNSIQELLETIPQNYFDLSCEIIEFIQKNLQTKISNSIYITLMDHISFLKERAQNGMLLKNALKWEIKNFYPEEYRVSKKIVELLEDELEVTLNDDEVASIALHIINAQMGNSSIQESIKYVQLVDDIIQIIFYQTNKEIHEEDLIYQRLATHVKFFVKRIYQMKDHKTQDNLNQPIKNSFPKAYEISKKITEFVEKKVDCKISDEEISYLAIHIQRVLIY</sequence>
<dbReference type="InterPro" id="IPR036634">
    <property type="entry name" value="PRD_sf"/>
</dbReference>
<dbReference type="Gene3D" id="1.10.1790.10">
    <property type="entry name" value="PRD domain"/>
    <property type="match status" value="2"/>
</dbReference>
<dbReference type="PROSITE" id="PS51372">
    <property type="entry name" value="PRD_2"/>
    <property type="match status" value="2"/>
</dbReference>
<evidence type="ECO:0000313" key="3">
    <source>
        <dbReference type="EMBL" id="PTQ85457.1"/>
    </source>
</evidence>
<dbReference type="Proteomes" id="UP000244161">
    <property type="component" value="Unassembled WGS sequence"/>
</dbReference>
<dbReference type="AlphaFoldDB" id="A0A2T5INR0"/>
<dbReference type="Gene3D" id="2.30.24.10">
    <property type="entry name" value="CAT RNA-binding domain"/>
    <property type="match status" value="1"/>
</dbReference>
<gene>
    <name evidence="3" type="ORF">C8U37_10494</name>
</gene>
<protein>
    <submittedName>
        <fullName evidence="3">BglG family transcriptional antiterminator</fullName>
    </submittedName>
</protein>
<dbReference type="OrthoDB" id="9813552at2"/>
<dbReference type="GO" id="GO:0006355">
    <property type="term" value="P:regulation of DNA-templated transcription"/>
    <property type="evidence" value="ECO:0007669"/>
    <property type="project" value="InterPro"/>
</dbReference>
<dbReference type="SUPFAM" id="SSF63520">
    <property type="entry name" value="PTS-regulatory domain, PRD"/>
    <property type="match status" value="2"/>
</dbReference>
<feature type="domain" description="PRD" evidence="2">
    <location>
        <begin position="62"/>
        <end position="167"/>
    </location>
</feature>
<reference evidence="3 4" key="1">
    <citation type="submission" date="2018-04" db="EMBL/GenBank/DDBJ databases">
        <title>Genomic Encyclopedia of Archaeal and Bacterial Type Strains, Phase II (KMG-II): from individual species to whole genera.</title>
        <authorList>
            <person name="Goeker M."/>
        </authorList>
    </citation>
    <scope>NUCLEOTIDE SEQUENCE [LARGE SCALE GENOMIC DNA]</scope>
    <source>
        <strain evidence="3 4">DSM 18806</strain>
    </source>
</reference>
<proteinExistence type="predicted"/>
<accession>A0A2T5INR0</accession>
<comment type="caution">
    <text evidence="3">The sequence shown here is derived from an EMBL/GenBank/DDBJ whole genome shotgun (WGS) entry which is preliminary data.</text>
</comment>
<dbReference type="InterPro" id="IPR004341">
    <property type="entry name" value="CAT_RNA-bd_dom"/>
</dbReference>
<dbReference type="InterPro" id="IPR011608">
    <property type="entry name" value="PRD"/>
</dbReference>
<dbReference type="PANTHER" id="PTHR30185:SF15">
    <property type="entry name" value="CRYPTIC BETA-GLUCOSIDE BGL OPERON ANTITERMINATOR"/>
    <property type="match status" value="1"/>
</dbReference>